<dbReference type="RefSeq" id="WP_306681847.1">
    <property type="nucleotide sequence ID" value="NZ_JAVDBT010000024.1"/>
</dbReference>
<dbReference type="InterPro" id="IPR000515">
    <property type="entry name" value="MetI-like"/>
</dbReference>
<dbReference type="EMBL" id="JAVDBT010000024">
    <property type="protein sequence ID" value="MDQ2068137.1"/>
    <property type="molecule type" value="Genomic_DNA"/>
</dbReference>
<name>A0ABU0W296_9RHOB</name>
<dbReference type="Gene3D" id="1.10.3720.10">
    <property type="entry name" value="MetI-like"/>
    <property type="match status" value="1"/>
</dbReference>
<evidence type="ECO:0000256" key="4">
    <source>
        <dbReference type="ARBA" id="ARBA00022475"/>
    </source>
</evidence>
<feature type="domain" description="ABC transmembrane type-1" evidence="10">
    <location>
        <begin position="19"/>
        <end position="207"/>
    </location>
</feature>
<evidence type="ECO:0000256" key="6">
    <source>
        <dbReference type="ARBA" id="ARBA00022970"/>
    </source>
</evidence>
<feature type="transmembrane region" description="Helical" evidence="9">
    <location>
        <begin position="161"/>
        <end position="180"/>
    </location>
</feature>
<evidence type="ECO:0000256" key="8">
    <source>
        <dbReference type="ARBA" id="ARBA00023136"/>
    </source>
</evidence>
<feature type="transmembrane region" description="Helical" evidence="9">
    <location>
        <begin position="57"/>
        <end position="78"/>
    </location>
</feature>
<comment type="subcellular location">
    <subcellularLocation>
        <location evidence="1">Cell inner membrane</location>
        <topology evidence="1">Multi-pass membrane protein</topology>
    </subcellularLocation>
    <subcellularLocation>
        <location evidence="9">Cell membrane</location>
        <topology evidence="9">Multi-pass membrane protein</topology>
    </subcellularLocation>
</comment>
<feature type="transmembrane region" description="Helical" evidence="9">
    <location>
        <begin position="186"/>
        <end position="207"/>
    </location>
</feature>
<evidence type="ECO:0000256" key="1">
    <source>
        <dbReference type="ARBA" id="ARBA00004429"/>
    </source>
</evidence>
<comment type="similarity">
    <text evidence="2">Belongs to the binding-protein-dependent transport system permease family. HisMQ subfamily.</text>
</comment>
<dbReference type="NCBIfam" id="TIGR01726">
    <property type="entry name" value="HEQRo_perm_3TM"/>
    <property type="match status" value="1"/>
</dbReference>
<evidence type="ECO:0000313" key="11">
    <source>
        <dbReference type="EMBL" id="MDQ2068137.1"/>
    </source>
</evidence>
<accession>A0ABU0W296</accession>
<keyword evidence="7 9" id="KW-1133">Transmembrane helix</keyword>
<evidence type="ECO:0000256" key="9">
    <source>
        <dbReference type="RuleBase" id="RU363032"/>
    </source>
</evidence>
<dbReference type="PROSITE" id="PS50928">
    <property type="entry name" value="ABC_TM1"/>
    <property type="match status" value="1"/>
</dbReference>
<evidence type="ECO:0000313" key="12">
    <source>
        <dbReference type="Proteomes" id="UP001239680"/>
    </source>
</evidence>
<evidence type="ECO:0000256" key="5">
    <source>
        <dbReference type="ARBA" id="ARBA00022692"/>
    </source>
</evidence>
<dbReference type="Pfam" id="PF00528">
    <property type="entry name" value="BPD_transp_1"/>
    <property type="match status" value="1"/>
</dbReference>
<keyword evidence="3 9" id="KW-0813">Transport</keyword>
<proteinExistence type="inferred from homology"/>
<protein>
    <submittedName>
        <fullName evidence="11">Amino acid ABC transporter permease</fullName>
    </submittedName>
</protein>
<dbReference type="PANTHER" id="PTHR30614:SF0">
    <property type="entry name" value="L-CYSTINE TRANSPORT SYSTEM PERMEASE PROTEIN TCYL"/>
    <property type="match status" value="1"/>
</dbReference>
<keyword evidence="12" id="KW-1185">Reference proteome</keyword>
<sequence>MMLDFSVVPPYAGVLLNGLLWTLLITALATTIATVCGILFALILLYAPLVLRWPVRFICFLIMGTPLLLQLFLVYYGLSQVGVNLPAFWTGVAALGLHYAVYNAQIMRTAILGVDPGQTEASRALGFGRLATLRHFILPQALLVATPQLGNNTLILLKDTALLSVIGITELVLSSQLSISRTFRPFEFYLTIAALYYVINLGMEWVLRRLARRLEAIK</sequence>
<keyword evidence="6" id="KW-0029">Amino-acid transport</keyword>
<dbReference type="InterPro" id="IPR010065">
    <property type="entry name" value="AA_ABC_transptr_permease_3TM"/>
</dbReference>
<feature type="transmembrane region" description="Helical" evidence="9">
    <location>
        <begin position="20"/>
        <end position="45"/>
    </location>
</feature>
<organism evidence="11 12">
    <name type="scientific">Pseudogemmobacter lacusdianii</name>
    <dbReference type="NCBI Taxonomy" id="3069608"/>
    <lineage>
        <taxon>Bacteria</taxon>
        <taxon>Pseudomonadati</taxon>
        <taxon>Pseudomonadota</taxon>
        <taxon>Alphaproteobacteria</taxon>
        <taxon>Rhodobacterales</taxon>
        <taxon>Paracoccaceae</taxon>
        <taxon>Pseudogemmobacter</taxon>
    </lineage>
</organism>
<evidence type="ECO:0000259" key="10">
    <source>
        <dbReference type="PROSITE" id="PS50928"/>
    </source>
</evidence>
<dbReference type="SUPFAM" id="SSF161098">
    <property type="entry name" value="MetI-like"/>
    <property type="match status" value="1"/>
</dbReference>
<dbReference type="Proteomes" id="UP001239680">
    <property type="component" value="Unassembled WGS sequence"/>
</dbReference>
<gene>
    <name evidence="11" type="ORF">Q9295_17335</name>
</gene>
<dbReference type="CDD" id="cd06261">
    <property type="entry name" value="TM_PBP2"/>
    <property type="match status" value="1"/>
</dbReference>
<dbReference type="InterPro" id="IPR035906">
    <property type="entry name" value="MetI-like_sf"/>
</dbReference>
<evidence type="ECO:0000256" key="7">
    <source>
        <dbReference type="ARBA" id="ARBA00022989"/>
    </source>
</evidence>
<feature type="transmembrane region" description="Helical" evidence="9">
    <location>
        <begin position="84"/>
        <end position="102"/>
    </location>
</feature>
<comment type="caution">
    <text evidence="11">The sequence shown here is derived from an EMBL/GenBank/DDBJ whole genome shotgun (WGS) entry which is preliminary data.</text>
</comment>
<evidence type="ECO:0000256" key="3">
    <source>
        <dbReference type="ARBA" id="ARBA00022448"/>
    </source>
</evidence>
<keyword evidence="8 9" id="KW-0472">Membrane</keyword>
<evidence type="ECO:0000256" key="2">
    <source>
        <dbReference type="ARBA" id="ARBA00010072"/>
    </source>
</evidence>
<dbReference type="InterPro" id="IPR043429">
    <property type="entry name" value="ArtM/GltK/GlnP/TcyL/YhdX-like"/>
</dbReference>
<reference evidence="11 12" key="1">
    <citation type="submission" date="2023-08" db="EMBL/GenBank/DDBJ databases">
        <title>Characterization of two Paracoccaceae strains isolated from Phycosphere and proposal of Xinfangfangia lacusdiani sp. nov.</title>
        <authorList>
            <person name="Deng Y."/>
            <person name="Zhang Y.Q."/>
        </authorList>
    </citation>
    <scope>NUCLEOTIDE SEQUENCE [LARGE SCALE GENOMIC DNA]</scope>
    <source>
        <strain evidence="11 12">CPCC 101601</strain>
    </source>
</reference>
<keyword evidence="4" id="KW-1003">Cell membrane</keyword>
<dbReference type="PANTHER" id="PTHR30614">
    <property type="entry name" value="MEMBRANE COMPONENT OF AMINO ACID ABC TRANSPORTER"/>
    <property type="match status" value="1"/>
</dbReference>
<keyword evidence="5 9" id="KW-0812">Transmembrane</keyword>